<feature type="region of interest" description="Disordered" evidence="3">
    <location>
        <begin position="781"/>
        <end position="812"/>
    </location>
</feature>
<evidence type="ECO:0000256" key="2">
    <source>
        <dbReference type="ARBA" id="ARBA00023121"/>
    </source>
</evidence>
<dbReference type="Pfam" id="PF02913">
    <property type="entry name" value="FAD-oxidase_C"/>
    <property type="match status" value="1"/>
</dbReference>
<dbReference type="Gene3D" id="3.30.465.10">
    <property type="match status" value="1"/>
</dbReference>
<comment type="similarity">
    <text evidence="1">Belongs to the ACBP family.</text>
</comment>
<evidence type="ECO:0000256" key="1">
    <source>
        <dbReference type="ARBA" id="ARBA00005567"/>
    </source>
</evidence>
<evidence type="ECO:0000313" key="8">
    <source>
        <dbReference type="EMBL" id="CAL1160221.1"/>
    </source>
</evidence>
<evidence type="ECO:0000259" key="5">
    <source>
        <dbReference type="PROSITE" id="PS51228"/>
    </source>
</evidence>
<feature type="domain" description="FAD-binding PCMH-type" evidence="6">
    <location>
        <begin position="1741"/>
        <end position="1936"/>
    </location>
</feature>
<gene>
    <name evidence="7" type="ORF">C1SCF055_LOCUS32446</name>
</gene>
<dbReference type="InterPro" id="IPR000582">
    <property type="entry name" value="Acyl-CoA-binding_protein"/>
</dbReference>
<dbReference type="GO" id="GO:0000062">
    <property type="term" value="F:fatty-acyl-CoA binding"/>
    <property type="evidence" value="ECO:0007669"/>
    <property type="project" value="InterPro"/>
</dbReference>
<comment type="caution">
    <text evidence="7">The sequence shown here is derived from an EMBL/GenBank/DDBJ whole genome shotgun (WGS) entry which is preliminary data.</text>
</comment>
<feature type="transmembrane region" description="Helical" evidence="4">
    <location>
        <begin position="2345"/>
        <end position="2366"/>
    </location>
</feature>
<feature type="compositionally biased region" description="Acidic residues" evidence="3">
    <location>
        <begin position="313"/>
        <end position="331"/>
    </location>
</feature>
<dbReference type="Gene3D" id="1.20.80.10">
    <property type="match status" value="3"/>
</dbReference>
<feature type="transmembrane region" description="Helical" evidence="4">
    <location>
        <begin position="2487"/>
        <end position="2506"/>
    </location>
</feature>
<dbReference type="InterPro" id="IPR014352">
    <property type="entry name" value="FERM/acyl-CoA-bd_prot_sf"/>
</dbReference>
<keyword evidence="4" id="KW-0472">Membrane</keyword>
<dbReference type="Gene3D" id="3.30.65.10">
    <property type="entry name" value="Bacterial Topoisomerase I, domain 1"/>
    <property type="match status" value="1"/>
</dbReference>
<evidence type="ECO:0000313" key="10">
    <source>
        <dbReference type="Proteomes" id="UP001152797"/>
    </source>
</evidence>
<dbReference type="InterPro" id="IPR006094">
    <property type="entry name" value="Oxid_FAD_bind_N"/>
</dbReference>
<evidence type="ECO:0000256" key="3">
    <source>
        <dbReference type="SAM" id="MobiDB-lite"/>
    </source>
</evidence>
<organism evidence="7">
    <name type="scientific">Cladocopium goreaui</name>
    <dbReference type="NCBI Taxonomy" id="2562237"/>
    <lineage>
        <taxon>Eukaryota</taxon>
        <taxon>Sar</taxon>
        <taxon>Alveolata</taxon>
        <taxon>Dinophyceae</taxon>
        <taxon>Suessiales</taxon>
        <taxon>Symbiodiniaceae</taxon>
        <taxon>Cladocopium</taxon>
    </lineage>
</organism>
<dbReference type="PANTHER" id="PTHR23310:SF62">
    <property type="entry name" value="ACYL-COA BINDING PROTEIN 1, ISOFORM A"/>
    <property type="match status" value="1"/>
</dbReference>
<keyword evidence="2" id="KW-0446">Lipid-binding</keyword>
<dbReference type="GO" id="GO:0006631">
    <property type="term" value="P:fatty acid metabolic process"/>
    <property type="evidence" value="ECO:0007669"/>
    <property type="project" value="TreeGrafter"/>
</dbReference>
<keyword evidence="10" id="KW-1185">Reference proteome</keyword>
<evidence type="ECO:0000256" key="4">
    <source>
        <dbReference type="SAM" id="Phobius"/>
    </source>
</evidence>
<sequence>MLVIDEMMTGSGVMDGTMVIHQVAMQQWTSSNGPILGIKMMVSGSGVDLLPGRIARIGDKMESGRSEHGVGVTGTLVVDGLTMASGMSAENSTHGATVRLERQMPEVIPSWDGTTPIRDYKKRIDLFLSTTAIDPEYRAGRLVEQLSGVAWRAVDTMDVTLLRHPEGVQHLLAHLRSELEPVEFLQTFGVLTNFYKKFKRQKGESFIEFDNRYRVQLQKLKEVDAELNDLSKAYWFLETASISEELRKQCISASGGVLQYEKLRTALISIVPSVRRDEDGDFARSTKDVNDKKPFTPRGKAHGVNVVAKSDDDFQEIENEPNDDEDDATPPDLEELERQAEVLVTQASKRRAEVEKRRGFSCQGPRESSVEREQRIKKMKASMACSACRAHGKTVFGHWHNDDACPYKVKSVNMTEDEQDDGAGVFCAFTDDENDSIDSYIPEVHAVLLTTGPKQYDKTDIAVSDTGCSRTVAGSAWMRRALRRLWKQQIPFYCTRESQAFRFGPGPKVLSEEAVWIPTCLQVEGATLFLRVSVVPENVPLLVSHKALTQMGAVLDLPNNQIEMKVLQKTVPMIQNAAGHVGFCIWDESMSTFSVGRQWEALLETDDEVFPVCNLWKIHMATFTTPKLKAEFVEVIAAATGLPKEKLMEHSTERLKEAWAVMKPVKARVLPPNWRKFDLQALKELYVEVVVPYYRREEDNHWLRMKRNQLIMELELFLIDRSQDLKEQGEDRAVSGMPACPSCGVAMIVRNNRITKEPFLGCRLFPTCRSTLPMSALDPVAEHIPVPSTPKSKTKKRGGDPNSDGSWVRMDQEKLNDKTINANITEEELEIIPSVFTAASIGMAFARSTDTAPPRPVGNRIRKGHPKDKLRWTEKTLKKAIDQWSAVYVADNAEIPEDPSAGAQSSSASGSLGVSARRATSGQSVLSDSGIVFDVPPGRKLSQPVQQALRKIHCNLGHPSPADLERFLKLGGVQGETLATYEDLTNQESPKEDAWDVVLGSLGDDLMDEGNDVPWATLSEPCGPLVGGPVQTLVSIFAGRSRKQICSDSVPWQIKKKVKLDGDESRVMQVGVSQSSNKLKKMLDKEIPYDKIDPKDMPEYQAAIQKEWDSWLQYDSCQVLSHAESERVEREFPDRILPSRLVMRNKHAGLVSETGQPLPLKAKGLPGLKPGQLIKLIKSVYGRPDAPRSWFNELSRILQEELNFQKSEVDPALYYLRVLTAEARLGSKVMYYLDEEVDSFAAFRPVVLSGKRQLRLLPGSLVDSAAARPFWRRWLDRLRRIPKSACEYIVPAPIVGDTWGSNCYSRIVSFSPSLEYFRNEILFKAAQDAVKTLQQLDDRNKLRLYAHYKQATVGPAQGSRPSVFQQVARAKWDAWSELQSMSSTDAMLGYCSLVDEFVPGWRENVQEGHISQNQPVTTGAEPASDEILFKAAQDAVKTLQQLDDRNKLRLYAHYKQATVGPAQGSRPSVFQQVARAKWDAWSELQSMSSTDAMLGYCSLVDEFVPGWRENVQEGHISQNQPVTTEAEPASDEILFKAAQDAVKTLQQLDDRNKLRLYAHYKQATVGPAQGSRPSVFQQVARAKWDAWSELQSMSSTDAMLGYCSLVDEFVPGWREHVQRSSEDYSEPSCQACTESSLYRWGFADTRFELVSAGGVASHVRITSDRYPAISRRIKGLWEFFQKKPRVQSARGDSSLPELPEPSAELLASLPSAVAASLSRCRAGTSLGRLRDPWQLRCGAKVVRRMPELVMQPRNEEEVISILQKATGDGANDFMVIPVGGRTGVSAGCPETSEDDRRPIVALDMRRMDKVLWIRHEDRLACVEAGITGSALEAVLAREGYTLGMDAGESMDFSTLGGCIASKVFNGKQARYGALEEMLVEVRVATSSGLVWQNGMKDRSCGSVGRRSNGLELPGLLLGSAGCLGVITAAVVRIHPLPERLERDSLRFPNWDQGVSFLRQVGQLPRALKPAACRLLDSTELTLAQILREELIVDGGDAFGQPSSAAALVVLEGSAEEVAAQRHELTSLAKVCRGVWTGADVGEVFHQMNFVVPYLRDLGMDHDLLLDSLQLTLPWSRLQPNLWPCILQVASAEHRRLRLPGALKLWKSFPRFPNLFGGLSPSRDGALLRVHVTCSVEGLDPAVALNSFESLLRAAEKAVQPVPERPRSDGGQKKLGSVLENLMVQWCSGRQCVTGLGEVNPVVAPPQCARNDGPFHDVHPTLAVDLVGRSPKAWLKTSATPPKCHDRKVVDSNSDKFLQCPKECPIYADDRADGVDCNFECVEATPKSCSAVNPKEPVPDVDRGICRACIIYGCKTCTTEGQDTCAVCSSGYRVTADGKCENANMLYWYALFAVLGLVAVFIVAWIVDIAVRPVVNSEGLKGALNARSRSKVRMPKASGSSEGRELYPLDTNLLKTPVAGIGVQLHFNFQFFLIVWALAIGLAWLLLALSVDDALLILGTRRAKTARQNCILVAWGFETQQRLMWTKIDFVVVAYILTFLGCIAFGIRQLRIFQKVDMQNSTHKDYAARIRNLPMMDGTEPVEEELKKRLEEATGQKVVGVSVCWDFQDYEDELLELIESKLVEKDEKLNPMPLTTEDQPEPESFFARMERSMLAADAERVVAKGEMSEEEKETARREAQAQAANPDEEIVEECKEVDVVGILKSLKTCPDAYAIFETEAARDAAVESAGAGGVEFNGNTLKLNASRVEPQTVNWKNCANTDITVKAKRVVMGFFIMLAGLALWVIAFYLPYAWFTLTFNYSYGQEPGFVAGMTFSMVVVAGNALMYLVCSEVADRTRFIYVDDREVCYMLLYCFACVFNVALDLITTYMVAYRINVGLRMKTYDGTLLENLQQFSDTFESYAMQRTLANNLYAYAFPATFLIPFLIEPVATIYAPYKMMMAIVRTQPSMKGFMAERLLGSLVFDLSRYADLMLDVMIAVLIFFFPGGYNIQMFVGLAGSHVYIYFFDHYRVLRSIQSCNYADKMVDWWTQWLMCIPCGFMLACVVFKANCQPGYFCVDGNTTVAGCAVAFFAHIILHTLALKFVVPIFGLQDEFVMVRKRSRRITNTYQDCSKRIACSWFSANPVYCLRSQYIYKHSPPCLFCIPGKEHLIEVNEDIGLYFNDCAAKDGREVSGIFVRISL</sequence>
<feature type="compositionally biased region" description="Basic and acidic residues" evidence="3">
    <location>
        <begin position="2624"/>
        <end position="2638"/>
    </location>
</feature>
<dbReference type="PROSITE" id="PS51387">
    <property type="entry name" value="FAD_PCMH"/>
    <property type="match status" value="1"/>
</dbReference>
<feature type="transmembrane region" description="Helical" evidence="4">
    <location>
        <begin position="2809"/>
        <end position="2831"/>
    </location>
</feature>
<dbReference type="Gene3D" id="3.30.70.3450">
    <property type="match status" value="1"/>
</dbReference>
<feature type="transmembrane region" description="Helical" evidence="4">
    <location>
        <begin position="2430"/>
        <end position="2450"/>
    </location>
</feature>
<evidence type="ECO:0000259" key="6">
    <source>
        <dbReference type="PROSITE" id="PS51387"/>
    </source>
</evidence>
<evidence type="ECO:0000313" key="7">
    <source>
        <dbReference type="EMBL" id="CAI4006846.1"/>
    </source>
</evidence>
<dbReference type="Pfam" id="PF00887">
    <property type="entry name" value="ACBP"/>
    <property type="match status" value="3"/>
</dbReference>
<dbReference type="EMBL" id="CAMXCT010003902">
    <property type="protein sequence ID" value="CAI4006846.1"/>
    <property type="molecule type" value="Genomic_DNA"/>
</dbReference>
<name>A0A9P1DAN8_9DINO</name>
<feature type="region of interest" description="Disordered" evidence="3">
    <location>
        <begin position="279"/>
        <end position="331"/>
    </location>
</feature>
<dbReference type="EMBL" id="CAMXCT030003902">
    <property type="protein sequence ID" value="CAL4794158.1"/>
    <property type="molecule type" value="Genomic_DNA"/>
</dbReference>
<feature type="transmembrane region" description="Helical" evidence="4">
    <location>
        <begin position="2768"/>
        <end position="2788"/>
    </location>
</feature>
<dbReference type="GO" id="GO:0071949">
    <property type="term" value="F:FAD binding"/>
    <property type="evidence" value="ECO:0007669"/>
    <property type="project" value="InterPro"/>
</dbReference>
<feature type="transmembrane region" description="Helical" evidence="4">
    <location>
        <begin position="2987"/>
        <end position="3008"/>
    </location>
</feature>
<dbReference type="PROSITE" id="PS51228">
    <property type="entry name" value="ACB_2"/>
    <property type="match status" value="3"/>
</dbReference>
<proteinExistence type="inferred from homology"/>
<accession>A0A9P1DAN8</accession>
<dbReference type="OrthoDB" id="426269at2759"/>
<dbReference type="InterPro" id="IPR004113">
    <property type="entry name" value="FAD-bd_oxidored_4_C"/>
</dbReference>
<dbReference type="GO" id="GO:0003824">
    <property type="term" value="F:catalytic activity"/>
    <property type="evidence" value="ECO:0007669"/>
    <property type="project" value="InterPro"/>
</dbReference>
<keyword evidence="4" id="KW-0812">Transmembrane</keyword>
<dbReference type="PANTHER" id="PTHR23310">
    <property type="entry name" value="ACYL-COA-BINDING PROTEIN, ACBP"/>
    <property type="match status" value="1"/>
</dbReference>
<dbReference type="Pfam" id="PF01565">
    <property type="entry name" value="FAD_binding_4"/>
    <property type="match status" value="1"/>
</dbReference>
<feature type="region of interest" description="Disordered" evidence="3">
    <location>
        <begin position="2624"/>
        <end position="2643"/>
    </location>
</feature>
<feature type="transmembrane region" description="Helical" evidence="4">
    <location>
        <begin position="2871"/>
        <end position="2896"/>
    </location>
</feature>
<dbReference type="InterPro" id="IPR009030">
    <property type="entry name" value="Growth_fac_rcpt_cys_sf"/>
</dbReference>
<dbReference type="InterPro" id="IPR035984">
    <property type="entry name" value="Acyl-CoA-binding_sf"/>
</dbReference>
<dbReference type="SUPFAM" id="SSF47027">
    <property type="entry name" value="Acyl-CoA binding protein"/>
    <property type="match status" value="3"/>
</dbReference>
<feature type="compositionally biased region" description="Basic and acidic residues" evidence="3">
    <location>
        <begin position="279"/>
        <end position="294"/>
    </location>
</feature>
<feature type="transmembrane region" description="Helical" evidence="4">
    <location>
        <begin position="2729"/>
        <end position="2748"/>
    </location>
</feature>
<dbReference type="InterPro" id="IPR016169">
    <property type="entry name" value="FAD-bd_PCMH_sub2"/>
</dbReference>
<protein>
    <submittedName>
        <fullName evidence="9">Alkyldihydroxyacetonephosphate synthase (Alkyl-DHAP synthase) (Alkylglycerone-phosphate synthase)</fullName>
    </submittedName>
</protein>
<feature type="transmembrane region" description="Helical" evidence="4">
    <location>
        <begin position="3028"/>
        <end position="3050"/>
    </location>
</feature>
<feature type="domain" description="ACB" evidence="5">
    <location>
        <begin position="1319"/>
        <end position="1403"/>
    </location>
</feature>
<dbReference type="InterPro" id="IPR036318">
    <property type="entry name" value="FAD-bd_PCMH-like_sf"/>
</dbReference>
<dbReference type="Proteomes" id="UP001152797">
    <property type="component" value="Unassembled WGS sequence"/>
</dbReference>
<feature type="domain" description="ACB" evidence="5">
    <location>
        <begin position="1530"/>
        <end position="1615"/>
    </location>
</feature>
<dbReference type="InterPro" id="IPR016166">
    <property type="entry name" value="FAD-bd_PCMH"/>
</dbReference>
<reference evidence="8" key="2">
    <citation type="submission" date="2024-04" db="EMBL/GenBank/DDBJ databases">
        <authorList>
            <person name="Chen Y."/>
            <person name="Shah S."/>
            <person name="Dougan E. K."/>
            <person name="Thang M."/>
            <person name="Chan C."/>
        </authorList>
    </citation>
    <scope>NUCLEOTIDE SEQUENCE [LARGE SCALE GENOMIC DNA]</scope>
</reference>
<reference evidence="7" key="1">
    <citation type="submission" date="2022-10" db="EMBL/GenBank/DDBJ databases">
        <authorList>
            <person name="Chen Y."/>
            <person name="Dougan E. K."/>
            <person name="Chan C."/>
            <person name="Rhodes N."/>
            <person name="Thang M."/>
        </authorList>
    </citation>
    <scope>NUCLEOTIDE SEQUENCE</scope>
</reference>
<dbReference type="SUPFAM" id="SSF56176">
    <property type="entry name" value="FAD-binding/transporter-associated domain-like"/>
    <property type="match status" value="1"/>
</dbReference>
<keyword evidence="4" id="KW-1133">Transmembrane helix</keyword>
<feature type="domain" description="ACB" evidence="5">
    <location>
        <begin position="1424"/>
        <end position="1509"/>
    </location>
</feature>
<dbReference type="EMBL" id="CAMXCT020003902">
    <property type="protein sequence ID" value="CAL1160221.1"/>
    <property type="molecule type" value="Genomic_DNA"/>
</dbReference>
<dbReference type="SUPFAM" id="SSF57184">
    <property type="entry name" value="Growth factor receptor domain"/>
    <property type="match status" value="1"/>
</dbReference>
<evidence type="ECO:0000313" key="9">
    <source>
        <dbReference type="EMBL" id="CAL4794158.1"/>
    </source>
</evidence>